<dbReference type="InterPro" id="IPR020476">
    <property type="entry name" value="Nudix_hydrolase"/>
</dbReference>
<dbReference type="PANTHER" id="PTHR43758:SF2">
    <property type="entry name" value="OXIDIZED PURINE NUCLEOSIDE TRIPHOSPHATE HYDROLASE"/>
    <property type="match status" value="1"/>
</dbReference>
<evidence type="ECO:0000256" key="1">
    <source>
        <dbReference type="ARBA" id="ARBA00001946"/>
    </source>
</evidence>
<keyword evidence="4" id="KW-0378">Hydrolase</keyword>
<dbReference type="KEGG" id="bmeg:BG04_2054"/>
<evidence type="ECO:0000313" key="6">
    <source>
        <dbReference type="EMBL" id="AJI22826.1"/>
    </source>
</evidence>
<dbReference type="Pfam" id="PF00293">
    <property type="entry name" value="NUDIX"/>
    <property type="match status" value="1"/>
</dbReference>
<dbReference type="EMBL" id="CP009920">
    <property type="protein sequence ID" value="AJI22826.1"/>
    <property type="molecule type" value="Genomic_DNA"/>
</dbReference>
<dbReference type="Proteomes" id="UP000031829">
    <property type="component" value="Chromosome"/>
</dbReference>
<dbReference type="GeneID" id="93645521"/>
<evidence type="ECO:0000256" key="4">
    <source>
        <dbReference type="ARBA" id="ARBA00022801"/>
    </source>
</evidence>
<keyword evidence="3" id="KW-0479">Metal-binding</keyword>
<comment type="cofactor">
    <cofactor evidence="1">
        <name>Mg(2+)</name>
        <dbReference type="ChEBI" id="CHEBI:18420"/>
    </cofactor>
</comment>
<protein>
    <submittedName>
        <fullName evidence="6">Mutator MutT protein</fullName>
    </submittedName>
</protein>
<comment type="similarity">
    <text evidence="2">Belongs to the Nudix hydrolase family.</text>
</comment>
<name>A0A0B6AH22_PRIM2</name>
<evidence type="ECO:0000313" key="7">
    <source>
        <dbReference type="Proteomes" id="UP000031829"/>
    </source>
</evidence>
<gene>
    <name evidence="6" type="ORF">BG04_2054</name>
</gene>
<dbReference type="GO" id="GO:0046872">
    <property type="term" value="F:metal ion binding"/>
    <property type="evidence" value="ECO:0007669"/>
    <property type="project" value="UniProtKB-KW"/>
</dbReference>
<dbReference type="SUPFAM" id="SSF55811">
    <property type="entry name" value="Nudix"/>
    <property type="match status" value="1"/>
</dbReference>
<dbReference type="Gene3D" id="3.90.79.10">
    <property type="entry name" value="Nucleoside Triphosphate Pyrophosphohydrolase"/>
    <property type="match status" value="1"/>
</dbReference>
<sequence length="152" mass="17473">MQRVTNCVLMKDDKVLLLQKPRRNWWVAPGGKMEQGESVKDSVVREFREETGIYLKNPTVKGIFTFTMKENDQISSEWMMFTFFATDFDGTNVLESEEGKLGWHNLSEVSELPMAPGDHHIIDYVAKGSGVIYGNFTYTTDFELLSYRIDPC</sequence>
<dbReference type="InterPro" id="IPR015797">
    <property type="entry name" value="NUDIX_hydrolase-like_dom_sf"/>
</dbReference>
<evidence type="ECO:0000256" key="2">
    <source>
        <dbReference type="ARBA" id="ARBA00005582"/>
    </source>
</evidence>
<dbReference type="HOGENOM" id="CLU_037162_11_2_9"/>
<dbReference type="AlphaFoldDB" id="A0A0B6AH22"/>
<evidence type="ECO:0000256" key="5">
    <source>
        <dbReference type="ARBA" id="ARBA00022842"/>
    </source>
</evidence>
<accession>A0A0B6AH22</accession>
<dbReference type="InterPro" id="IPR000086">
    <property type="entry name" value="NUDIX_hydrolase_dom"/>
</dbReference>
<reference evidence="6 7" key="1">
    <citation type="journal article" date="2015" name="Genome Announc.">
        <title>Complete genome sequences for 35 biothreat assay-relevant bacillus species.</title>
        <authorList>
            <person name="Johnson S.L."/>
            <person name="Daligault H.E."/>
            <person name="Davenport K.W."/>
            <person name="Jaissle J."/>
            <person name="Frey K.G."/>
            <person name="Ladner J.T."/>
            <person name="Broomall S.M."/>
            <person name="Bishop-Lilly K.A."/>
            <person name="Bruce D.C."/>
            <person name="Gibbons H.S."/>
            <person name="Coyne S.R."/>
            <person name="Lo C.C."/>
            <person name="Meincke L."/>
            <person name="Munk A.C."/>
            <person name="Koroleva G.I."/>
            <person name="Rosenzweig C.N."/>
            <person name="Palacios G.F."/>
            <person name="Redden C.L."/>
            <person name="Minogue T.D."/>
            <person name="Chain P.S."/>
        </authorList>
    </citation>
    <scope>NUCLEOTIDE SEQUENCE [LARGE SCALE GENOMIC DNA]</scope>
    <source>
        <strain evidence="7">ATCC 14581 / DSM 32 / JCM 2506 / NBRC 15308 / NCIMB 9376 / NCTC 10342 / NRRL B-14308 / VKM B-512</strain>
    </source>
</reference>
<dbReference type="PRINTS" id="PR00502">
    <property type="entry name" value="NUDIXFAMILY"/>
</dbReference>
<evidence type="ECO:0000256" key="3">
    <source>
        <dbReference type="ARBA" id="ARBA00022723"/>
    </source>
</evidence>
<dbReference type="PANTHER" id="PTHR43758">
    <property type="entry name" value="7,8-DIHYDRO-8-OXOGUANINE TRIPHOSPHATASE"/>
    <property type="match status" value="1"/>
</dbReference>
<keyword evidence="5" id="KW-0460">Magnesium</keyword>
<dbReference type="GO" id="GO:0016818">
    <property type="term" value="F:hydrolase activity, acting on acid anhydrides, in phosphorus-containing anhydrides"/>
    <property type="evidence" value="ECO:0007669"/>
    <property type="project" value="TreeGrafter"/>
</dbReference>
<proteinExistence type="inferred from homology"/>
<dbReference type="PROSITE" id="PS51462">
    <property type="entry name" value="NUDIX"/>
    <property type="match status" value="1"/>
</dbReference>
<dbReference type="GO" id="GO:0005737">
    <property type="term" value="C:cytoplasm"/>
    <property type="evidence" value="ECO:0007669"/>
    <property type="project" value="TreeGrafter"/>
</dbReference>
<dbReference type="CDD" id="cd18875">
    <property type="entry name" value="NUDIX_Hydrolase"/>
    <property type="match status" value="1"/>
</dbReference>
<organism evidence="6 7">
    <name type="scientific">Priestia megaterium (strain ATCC 14581 / DSM 32 / CCUG 1817 / JCM 2506 / NBRC 15308 / NCIMB 9376 / NCTC 10342 / NRRL B-14308 / VKM B-512 / Ford 19)</name>
    <name type="common">Bacillus megaterium</name>
    <dbReference type="NCBI Taxonomy" id="1348623"/>
    <lineage>
        <taxon>Bacteria</taxon>
        <taxon>Bacillati</taxon>
        <taxon>Bacillota</taxon>
        <taxon>Bacilli</taxon>
        <taxon>Bacillales</taxon>
        <taxon>Bacillaceae</taxon>
        <taxon>Priestia</taxon>
    </lineage>
</organism>
<dbReference type="RefSeq" id="WP_013059712.1">
    <property type="nucleotide sequence ID" value="NZ_BCVB01000009.1"/>
</dbReference>